<dbReference type="InterPro" id="IPR051059">
    <property type="entry name" value="VerF-like"/>
</dbReference>
<dbReference type="Proteomes" id="UP000285084">
    <property type="component" value="Unassembled WGS sequence"/>
</dbReference>
<dbReference type="GO" id="GO:0008270">
    <property type="term" value="F:zinc ion binding"/>
    <property type="evidence" value="ECO:0007669"/>
    <property type="project" value="UniProtKB-KW"/>
</dbReference>
<keyword evidence="3" id="KW-0677">Repeat</keyword>
<dbReference type="VEuPathDB" id="FungiDB:FOMG_14017"/>
<dbReference type="VEuPathDB" id="FungiDB:FOIG_16619"/>
<dbReference type="VEuPathDB" id="FungiDB:FOZG_12024"/>
<comment type="caution">
    <text evidence="9">The sequence shown here is derived from an EMBL/GenBank/DDBJ whole genome shotgun (WGS) entry which is preliminary data.</text>
</comment>
<organism evidence="9 10">
    <name type="scientific">Fusarium oxysporum</name>
    <name type="common">Fusarium vascular wilt</name>
    <dbReference type="NCBI Taxonomy" id="5507"/>
    <lineage>
        <taxon>Eukaryota</taxon>
        <taxon>Fungi</taxon>
        <taxon>Dikarya</taxon>
        <taxon>Ascomycota</taxon>
        <taxon>Pezizomycotina</taxon>
        <taxon>Sordariomycetes</taxon>
        <taxon>Hypocreomycetidae</taxon>
        <taxon>Hypocreales</taxon>
        <taxon>Nectriaceae</taxon>
        <taxon>Fusarium</taxon>
        <taxon>Fusarium oxysporum species complex</taxon>
    </lineage>
</organism>
<evidence type="ECO:0000313" key="9">
    <source>
        <dbReference type="EMBL" id="RKK57435.1"/>
    </source>
</evidence>
<dbReference type="EMBL" id="MRCX01000836">
    <property type="protein sequence ID" value="RKK57435.1"/>
    <property type="molecule type" value="Genomic_DNA"/>
</dbReference>
<keyword evidence="5" id="KW-0862">Zinc</keyword>
<dbReference type="CDD" id="cd12148">
    <property type="entry name" value="fungal_TF_MHR"/>
    <property type="match status" value="1"/>
</dbReference>
<accession>A0A420M847</accession>
<sequence length="821" mass="90292">MPGDALGSSVPNVLIGRRGGDLLEVQKPTTRAQETLMPNSSAGYGVDNADNGNVRNVIRPSRNESTWFDTFDPIQRRSHSSAIFAQKAMGAGRFFLRSQLPNWALTPDICRDSLIRHARTHRREADSLALTAGPPIPSPPDANTAAGQPSLSRRSGIHDDVLFENDPPGGSAHFADLVGSTPNNNNQHNQWTTSETDIHPAAYLSPSMDSSTRADVGSLSTDQASNALGSWTDLDLFDFGANACDPSWLVGESFDINALASSISATGSPWGYGEAPANVAQTQTKEASDEAHGTHGSITDNNIRARVRNRWHTRPVVESAYPYALKNSENLHQVDEAYRAGLSFRLRPCLQDDVLPSADFLNTCIKLYFAKFQPIFPIVHAPSFRPSSENALLLLSICSLGALFVGSSVAAARGRAIFMKLNKAILASWEVYLYRGGREALAVAQAVVLGQTFGMLSGNPNDLLLTESFHGTIIAWARQAGMFKVKDSLQEAGLQDPDDLETAWRSWSQTEETVRVLAALHIHDSEFAAIFHHEPFLRHETGRLPRCCSDQLFGASTATQWHLMIKSLHSSPSSSEPQDHASVGTTVSSNTHASMNAYVLLAGHSAAIREARCATFNESMIGDFRRRLTTWYEAYLPSIRHPSRDPHCLLVLWHETFMSLYVSFDLLERVIGREGPSIRDGDLARIRGWVVEPEGQSCVIHAMLIYKRLQALPISTEPAIHVPRALFYAGLVAYCHAKFRPAEASHSDIDIPELRSSDLGLMSARNSAEPSTTNFRQFDSTTLYNITDLLYRQGHWELSRRFASILEAPIEDLADSTVSNH</sequence>
<evidence type="ECO:0000256" key="7">
    <source>
        <dbReference type="SAM" id="MobiDB-lite"/>
    </source>
</evidence>
<dbReference type="VEuPathDB" id="FungiDB:FOC1_g10001382"/>
<dbReference type="VEuPathDB" id="FungiDB:FOXG_20625"/>
<feature type="compositionally biased region" description="Polar residues" evidence="7">
    <location>
        <begin position="180"/>
        <end position="192"/>
    </location>
</feature>
<dbReference type="Pfam" id="PF04082">
    <property type="entry name" value="Fungal_trans"/>
    <property type="match status" value="1"/>
</dbReference>
<gene>
    <name evidence="9" type="ORF">BFJ69_g17484</name>
</gene>
<dbReference type="GO" id="GO:0006351">
    <property type="term" value="P:DNA-templated transcription"/>
    <property type="evidence" value="ECO:0007669"/>
    <property type="project" value="InterPro"/>
</dbReference>
<feature type="domain" description="Xylanolytic transcriptional activator regulatory" evidence="8">
    <location>
        <begin position="365"/>
        <end position="576"/>
    </location>
</feature>
<protein>
    <recommendedName>
        <fullName evidence="8">Xylanolytic transcriptional activator regulatory domain-containing protein</fullName>
    </recommendedName>
</protein>
<comment type="subcellular location">
    <subcellularLocation>
        <location evidence="1">Nucleus</location>
    </subcellularLocation>
</comment>
<dbReference type="InterPro" id="IPR007219">
    <property type="entry name" value="XnlR_reg_dom"/>
</dbReference>
<reference evidence="9 10" key="1">
    <citation type="journal article" date="2018" name="Sci. Rep.">
        <title>Characterisation of pathogen-specific regions and novel effector candidates in Fusarium oxysporum f. sp. cepae.</title>
        <authorList>
            <person name="Armitage A.D."/>
            <person name="Taylor A."/>
            <person name="Sobczyk M.K."/>
            <person name="Baxter L."/>
            <person name="Greenfield B.P."/>
            <person name="Bates H.J."/>
            <person name="Wilson F."/>
            <person name="Jackson A.C."/>
            <person name="Ott S."/>
            <person name="Harrison R.J."/>
            <person name="Clarkson J.P."/>
        </authorList>
    </citation>
    <scope>NUCLEOTIDE SEQUENCE [LARGE SCALE GENOMIC DNA]</scope>
    <source>
        <strain evidence="9 10">Fo_A13</strain>
    </source>
</reference>
<proteinExistence type="predicted"/>
<evidence type="ECO:0000256" key="3">
    <source>
        <dbReference type="ARBA" id="ARBA00022737"/>
    </source>
</evidence>
<dbReference type="AlphaFoldDB" id="A0A420M847"/>
<dbReference type="GO" id="GO:0000978">
    <property type="term" value="F:RNA polymerase II cis-regulatory region sequence-specific DNA binding"/>
    <property type="evidence" value="ECO:0007669"/>
    <property type="project" value="InterPro"/>
</dbReference>
<feature type="region of interest" description="Disordered" evidence="7">
    <location>
        <begin position="274"/>
        <end position="299"/>
    </location>
</feature>
<dbReference type="PANTHER" id="PTHR40626">
    <property type="entry name" value="MIP31509P"/>
    <property type="match status" value="1"/>
</dbReference>
<evidence type="ECO:0000256" key="1">
    <source>
        <dbReference type="ARBA" id="ARBA00004123"/>
    </source>
</evidence>
<dbReference type="GO" id="GO:0000981">
    <property type="term" value="F:DNA-binding transcription factor activity, RNA polymerase II-specific"/>
    <property type="evidence" value="ECO:0007669"/>
    <property type="project" value="InterPro"/>
</dbReference>
<evidence type="ECO:0000259" key="8">
    <source>
        <dbReference type="Pfam" id="PF04082"/>
    </source>
</evidence>
<evidence type="ECO:0000256" key="4">
    <source>
        <dbReference type="ARBA" id="ARBA00022771"/>
    </source>
</evidence>
<keyword evidence="2" id="KW-0479">Metal-binding</keyword>
<dbReference type="GO" id="GO:0005634">
    <property type="term" value="C:nucleus"/>
    <property type="evidence" value="ECO:0007669"/>
    <property type="project" value="UniProtKB-SubCell"/>
</dbReference>
<feature type="region of interest" description="Disordered" evidence="7">
    <location>
        <begin position="125"/>
        <end position="153"/>
    </location>
</feature>
<dbReference type="GO" id="GO:0000785">
    <property type="term" value="C:chromatin"/>
    <property type="evidence" value="ECO:0007669"/>
    <property type="project" value="TreeGrafter"/>
</dbReference>
<dbReference type="PANTHER" id="PTHR40626:SF11">
    <property type="entry name" value="ZINC FINGER PROTEIN YPR022C"/>
    <property type="match status" value="1"/>
</dbReference>
<feature type="region of interest" description="Disordered" evidence="7">
    <location>
        <begin position="171"/>
        <end position="192"/>
    </location>
</feature>
<evidence type="ECO:0000256" key="5">
    <source>
        <dbReference type="ARBA" id="ARBA00022833"/>
    </source>
</evidence>
<keyword evidence="4" id="KW-0863">Zinc-finger</keyword>
<keyword evidence="6" id="KW-0539">Nucleus</keyword>
<evidence type="ECO:0000313" key="10">
    <source>
        <dbReference type="Proteomes" id="UP000285084"/>
    </source>
</evidence>
<evidence type="ECO:0000256" key="6">
    <source>
        <dbReference type="ARBA" id="ARBA00023242"/>
    </source>
</evidence>
<evidence type="ECO:0000256" key="2">
    <source>
        <dbReference type="ARBA" id="ARBA00022723"/>
    </source>
</evidence>
<name>A0A420M847_FUSOX</name>